<dbReference type="PANTHER" id="PTHR10937:SF14">
    <property type="entry name" value="FRUCTOSELYSINE 6-PHOSPHATE DEGLYCASE"/>
    <property type="match status" value="1"/>
</dbReference>
<dbReference type="GO" id="GO:0006002">
    <property type="term" value="P:fructose 6-phosphate metabolic process"/>
    <property type="evidence" value="ECO:0007669"/>
    <property type="project" value="TreeGrafter"/>
</dbReference>
<dbReference type="AlphaFoldDB" id="A0A4Q9KPI5"/>
<dbReference type="InterPro" id="IPR001347">
    <property type="entry name" value="SIS_dom"/>
</dbReference>
<dbReference type="GO" id="GO:0004360">
    <property type="term" value="F:glutamine-fructose-6-phosphate transaminase (isomerizing) activity"/>
    <property type="evidence" value="ECO:0007669"/>
    <property type="project" value="TreeGrafter"/>
</dbReference>
<proteinExistence type="predicted"/>
<dbReference type="Proteomes" id="UP000291933">
    <property type="component" value="Unassembled WGS sequence"/>
</dbReference>
<evidence type="ECO:0000313" key="3">
    <source>
        <dbReference type="Proteomes" id="UP000291933"/>
    </source>
</evidence>
<dbReference type="RefSeq" id="WP_131170836.1">
    <property type="nucleotide sequence ID" value="NZ_FXTL01000001.1"/>
</dbReference>
<dbReference type="Pfam" id="PF01380">
    <property type="entry name" value="SIS"/>
    <property type="match status" value="1"/>
</dbReference>
<dbReference type="Gene3D" id="3.40.50.10490">
    <property type="entry name" value="Glucose-6-phosphate isomerase like protein, domain 1"/>
    <property type="match status" value="2"/>
</dbReference>
<keyword evidence="3" id="KW-1185">Reference proteome</keyword>
<name>A0A4Q9KPI5_PROTD</name>
<comment type="caution">
    <text evidence="2">The sequence shown here is derived from an EMBL/GenBank/DDBJ whole genome shotgun (WGS) entry which is preliminary data.</text>
</comment>
<dbReference type="OrthoDB" id="9761808at2"/>
<dbReference type="GO" id="GO:0006047">
    <property type="term" value="P:UDP-N-acetylglucosamine metabolic process"/>
    <property type="evidence" value="ECO:0007669"/>
    <property type="project" value="TreeGrafter"/>
</dbReference>
<accession>A0A4Q9KPI5</accession>
<dbReference type="InterPro" id="IPR046348">
    <property type="entry name" value="SIS_dom_sf"/>
</dbReference>
<evidence type="ECO:0000259" key="1">
    <source>
        <dbReference type="PROSITE" id="PS51464"/>
    </source>
</evidence>
<evidence type="ECO:0000313" key="2">
    <source>
        <dbReference type="EMBL" id="TBT96424.1"/>
    </source>
</evidence>
<dbReference type="GO" id="GO:0006487">
    <property type="term" value="P:protein N-linked glycosylation"/>
    <property type="evidence" value="ECO:0007669"/>
    <property type="project" value="TreeGrafter"/>
</dbReference>
<reference evidence="2 3" key="1">
    <citation type="submission" date="2019-01" db="EMBL/GenBank/DDBJ databases">
        <title>Lactibacter flavus gen. nov., sp. nov., a novel bacterium of the family Propionibacteriaceae isolated from raw milk and dairy products.</title>
        <authorList>
            <person name="Huptas C."/>
            <person name="Wenning M."/>
            <person name="Breitenwieser F."/>
            <person name="Doll E."/>
            <person name="Von Neubeck M."/>
            <person name="Busse H.-J."/>
            <person name="Scherer S."/>
        </authorList>
    </citation>
    <scope>NUCLEOTIDE SEQUENCE [LARGE SCALE GENOMIC DNA]</scope>
    <source>
        <strain evidence="2 3">DSM 22130</strain>
    </source>
</reference>
<organism evidence="2 3">
    <name type="scientific">Propioniciclava tarda</name>
    <dbReference type="NCBI Taxonomy" id="433330"/>
    <lineage>
        <taxon>Bacteria</taxon>
        <taxon>Bacillati</taxon>
        <taxon>Actinomycetota</taxon>
        <taxon>Actinomycetes</taxon>
        <taxon>Propionibacteriales</taxon>
        <taxon>Propionibacteriaceae</taxon>
        <taxon>Propioniciclava</taxon>
    </lineage>
</organism>
<feature type="domain" description="SIS" evidence="1">
    <location>
        <begin position="28"/>
        <end position="163"/>
    </location>
</feature>
<dbReference type="EMBL" id="SDMR01000001">
    <property type="protein sequence ID" value="TBT96424.1"/>
    <property type="molecule type" value="Genomic_DNA"/>
</dbReference>
<gene>
    <name evidence="2" type="ORF">ET996_01895</name>
</gene>
<dbReference type="SUPFAM" id="SSF53697">
    <property type="entry name" value="SIS domain"/>
    <property type="match status" value="1"/>
</dbReference>
<sequence>MQPIAIPNDFEDAVAHALAARDRTDEYIASVLSEGLDKVVLVGCGGSHFGMYPSFDLLDRYLPGTSVTHISSAELTSRRPVGLTDRSLVVAASHSGSTPETVAAAEYAKSLGARLIGISRVGDNGLSRLGDIHLDYPDTITITEPKLVHNHQIALSLLEQSGAGEVASPIRAGMPALPAALRSAKEEVAEVAEAVCAIVDGAPLTLVTGAGPAFGMAKMTAWCYMMEMLWLKAAAINGADFFHGPLEMILDDTPLLALLAEDPTRALGERVVSFASRYTSSLAVIDTAALTLPGVPADARGELSMLALFSATRRVLDHIAARIGHDTSQRRYMYKVAY</sequence>
<protein>
    <submittedName>
        <fullName evidence="2">SIS domain-containing protein</fullName>
    </submittedName>
</protein>
<dbReference type="PROSITE" id="PS51464">
    <property type="entry name" value="SIS"/>
    <property type="match status" value="1"/>
</dbReference>
<dbReference type="GO" id="GO:0097367">
    <property type="term" value="F:carbohydrate derivative binding"/>
    <property type="evidence" value="ECO:0007669"/>
    <property type="project" value="InterPro"/>
</dbReference>
<dbReference type="PANTHER" id="PTHR10937">
    <property type="entry name" value="GLUCOSAMINE--FRUCTOSE-6-PHOSPHATE AMINOTRANSFERASE, ISOMERIZING"/>
    <property type="match status" value="1"/>
</dbReference>